<gene>
    <name evidence="1" type="ORF">EV186_106165</name>
</gene>
<proteinExistence type="predicted"/>
<accession>A0A4R6S2I9</accession>
<protein>
    <submittedName>
        <fullName evidence="1">Uncharacterized protein</fullName>
    </submittedName>
</protein>
<evidence type="ECO:0000313" key="1">
    <source>
        <dbReference type="EMBL" id="TDP93771.1"/>
    </source>
</evidence>
<keyword evidence="2" id="KW-1185">Reference proteome</keyword>
<dbReference type="AlphaFoldDB" id="A0A4R6S2I9"/>
<reference evidence="1 2" key="1">
    <citation type="submission" date="2019-03" db="EMBL/GenBank/DDBJ databases">
        <title>Genomic Encyclopedia of Type Strains, Phase IV (KMG-IV): sequencing the most valuable type-strain genomes for metagenomic binning, comparative biology and taxonomic classification.</title>
        <authorList>
            <person name="Goeker M."/>
        </authorList>
    </citation>
    <scope>NUCLEOTIDE SEQUENCE [LARGE SCALE GENOMIC DNA]</scope>
    <source>
        <strain evidence="1 2">DSM 45361</strain>
    </source>
</reference>
<organism evidence="1 2">
    <name type="scientific">Labedaea rhizosphaerae</name>
    <dbReference type="NCBI Taxonomy" id="598644"/>
    <lineage>
        <taxon>Bacteria</taxon>
        <taxon>Bacillati</taxon>
        <taxon>Actinomycetota</taxon>
        <taxon>Actinomycetes</taxon>
        <taxon>Pseudonocardiales</taxon>
        <taxon>Pseudonocardiaceae</taxon>
        <taxon>Labedaea</taxon>
    </lineage>
</organism>
<dbReference type="Proteomes" id="UP000295444">
    <property type="component" value="Unassembled WGS sequence"/>
</dbReference>
<dbReference type="EMBL" id="SNXZ01000006">
    <property type="protein sequence ID" value="TDP93771.1"/>
    <property type="molecule type" value="Genomic_DNA"/>
</dbReference>
<sequence length="50" mass="5755">MRAWRWLGELYRFDFVCAKGDLDVVCFVGAEFGRVGQDVEGVRRILYVVG</sequence>
<evidence type="ECO:0000313" key="2">
    <source>
        <dbReference type="Proteomes" id="UP000295444"/>
    </source>
</evidence>
<name>A0A4R6S2I9_LABRH</name>
<comment type="caution">
    <text evidence="1">The sequence shown here is derived from an EMBL/GenBank/DDBJ whole genome shotgun (WGS) entry which is preliminary data.</text>
</comment>